<dbReference type="SUPFAM" id="SSF51735">
    <property type="entry name" value="NAD(P)-binding Rossmann-fold domains"/>
    <property type="match status" value="1"/>
</dbReference>
<dbReference type="RefSeq" id="WP_067874701.1">
    <property type="nucleotide sequence ID" value="NZ_CP013979.1"/>
</dbReference>
<proteinExistence type="predicted"/>
<evidence type="ECO:0000259" key="2">
    <source>
        <dbReference type="SMART" id="SM00829"/>
    </source>
</evidence>
<name>A0A191WE11_9MICO</name>
<evidence type="ECO:0000256" key="1">
    <source>
        <dbReference type="SAM" id="MobiDB-lite"/>
    </source>
</evidence>
<dbReference type="AlphaFoldDB" id="A0A191WE11"/>
<dbReference type="Gene3D" id="3.90.180.10">
    <property type="entry name" value="Medium-chain alcohol dehydrogenases, catalytic domain"/>
    <property type="match status" value="1"/>
</dbReference>
<keyword evidence="4" id="KW-1185">Reference proteome</keyword>
<accession>A0A191WE11</accession>
<organism evidence="3 4">
    <name type="scientific">Agromyces aureus</name>
    <dbReference type="NCBI Taxonomy" id="453304"/>
    <lineage>
        <taxon>Bacteria</taxon>
        <taxon>Bacillati</taxon>
        <taxon>Actinomycetota</taxon>
        <taxon>Actinomycetes</taxon>
        <taxon>Micrococcales</taxon>
        <taxon>Microbacteriaceae</taxon>
        <taxon>Agromyces</taxon>
    </lineage>
</organism>
<dbReference type="Proteomes" id="UP000078437">
    <property type="component" value="Chromosome"/>
</dbReference>
<evidence type="ECO:0000313" key="4">
    <source>
        <dbReference type="Proteomes" id="UP000078437"/>
    </source>
</evidence>
<dbReference type="InterPro" id="IPR052585">
    <property type="entry name" value="Lipid_raft_assoc_Zn_ADH"/>
</dbReference>
<reference evidence="4" key="2">
    <citation type="submission" date="2016-01" db="EMBL/GenBank/DDBJ databases">
        <title>Complete genome sequence of Agromyces aureus AR33T and comparison with related organisms.</title>
        <authorList>
            <person name="Corretto E."/>
            <person name="Antonielli L."/>
            <person name="Sessitsch A."/>
            <person name="Brader G."/>
        </authorList>
    </citation>
    <scope>NUCLEOTIDE SEQUENCE [LARGE SCALE GENOMIC DNA]</scope>
    <source>
        <strain evidence="4">AR33</strain>
    </source>
</reference>
<sequence>MAHEVRFATFGGPEVLEIAEIPTPVPGEGEVLVEVYSAGLNPVESAIRRGEHPEYWRVEPPSSQGRDLAGEVIAVGPGVVRFERGDEVLGFVERGAQATHVVVPADNLIGRPPALSWEVAGSLYTAGTTAWTMIEGLNLQPNDTVVITAAAGGIGCLAAQLARLHGAAVIGTAPDARFDFLRQFGVIPVSYGPDLAARVRELAPHPVSVFLDFLGGEADEAKALGVHASRVYTLTDVDAVDREEAVRARAGDVIALGRVAALVSARRLRLPIADVFSLDRVADAYRALEKREAPGKIVLGMRVVDYPNQRVVVPELKEQDVTLGVPTEHAHVDVEEAVPSAIGDGSVRRRRREAREQGLVPAAGDDGPALAPTTYE</sequence>
<dbReference type="InterPro" id="IPR013154">
    <property type="entry name" value="ADH-like_N"/>
</dbReference>
<dbReference type="EMBL" id="CP013979">
    <property type="protein sequence ID" value="ANJ26462.1"/>
    <property type="molecule type" value="Genomic_DNA"/>
</dbReference>
<dbReference type="InterPro" id="IPR011032">
    <property type="entry name" value="GroES-like_sf"/>
</dbReference>
<dbReference type="GO" id="GO:0016491">
    <property type="term" value="F:oxidoreductase activity"/>
    <property type="evidence" value="ECO:0007669"/>
    <property type="project" value="InterPro"/>
</dbReference>
<gene>
    <name evidence="3" type="ORF">ATC03_06725</name>
</gene>
<dbReference type="InterPro" id="IPR020843">
    <property type="entry name" value="ER"/>
</dbReference>
<dbReference type="PANTHER" id="PTHR43482:SF1">
    <property type="entry name" value="PROTEIN AST1-RELATED"/>
    <property type="match status" value="1"/>
</dbReference>
<dbReference type="STRING" id="453304.ATC03_06725"/>
<dbReference type="InterPro" id="IPR036291">
    <property type="entry name" value="NAD(P)-bd_dom_sf"/>
</dbReference>
<evidence type="ECO:0000313" key="3">
    <source>
        <dbReference type="EMBL" id="ANJ26462.1"/>
    </source>
</evidence>
<dbReference type="KEGG" id="agy:ATC03_06725"/>
<dbReference type="PANTHER" id="PTHR43482">
    <property type="entry name" value="PROTEIN AST1-RELATED"/>
    <property type="match status" value="1"/>
</dbReference>
<dbReference type="CDD" id="cd05289">
    <property type="entry name" value="MDR_like_2"/>
    <property type="match status" value="1"/>
</dbReference>
<feature type="region of interest" description="Disordered" evidence="1">
    <location>
        <begin position="342"/>
        <end position="376"/>
    </location>
</feature>
<feature type="domain" description="Enoyl reductase (ER)" evidence="2">
    <location>
        <begin position="11"/>
        <end position="299"/>
    </location>
</feature>
<dbReference type="SMART" id="SM00829">
    <property type="entry name" value="PKS_ER"/>
    <property type="match status" value="1"/>
</dbReference>
<dbReference type="Pfam" id="PF08240">
    <property type="entry name" value="ADH_N"/>
    <property type="match status" value="1"/>
</dbReference>
<protein>
    <recommendedName>
        <fullName evidence="2">Enoyl reductase (ER) domain-containing protein</fullName>
    </recommendedName>
</protein>
<dbReference type="Gene3D" id="3.40.50.720">
    <property type="entry name" value="NAD(P)-binding Rossmann-like Domain"/>
    <property type="match status" value="1"/>
</dbReference>
<feature type="compositionally biased region" description="Low complexity" evidence="1">
    <location>
        <begin position="361"/>
        <end position="376"/>
    </location>
</feature>
<reference evidence="3 4" key="1">
    <citation type="journal article" date="2016" name="Int. J. Syst. Evol. Microbiol.">
        <title>Agromyces aureus sp. nov., isolated from the rhizosphere of Salix caprea L. grown in a heavy-metal-contaminated soil.</title>
        <authorList>
            <person name="Corretto E."/>
            <person name="Antonielli L."/>
            <person name="Sessitsch A."/>
            <person name="Compant S."/>
            <person name="Gorfer M."/>
            <person name="Kuffner M."/>
            <person name="Brader G."/>
        </authorList>
    </citation>
    <scope>NUCLEOTIDE SEQUENCE [LARGE SCALE GENOMIC DNA]</scope>
    <source>
        <strain evidence="3 4">AR33</strain>
    </source>
</reference>
<dbReference type="Pfam" id="PF13602">
    <property type="entry name" value="ADH_zinc_N_2"/>
    <property type="match status" value="1"/>
</dbReference>
<dbReference type="SUPFAM" id="SSF50129">
    <property type="entry name" value="GroES-like"/>
    <property type="match status" value="1"/>
</dbReference>